<evidence type="ECO:0000313" key="6">
    <source>
        <dbReference type="EMBL" id="PZQ83830.1"/>
    </source>
</evidence>
<evidence type="ECO:0000256" key="3">
    <source>
        <dbReference type="ARBA" id="ARBA00023125"/>
    </source>
</evidence>
<keyword evidence="4" id="KW-0804">Transcription</keyword>
<dbReference type="GO" id="GO:0003677">
    <property type="term" value="F:DNA binding"/>
    <property type="evidence" value="ECO:0007669"/>
    <property type="project" value="UniProtKB-KW"/>
</dbReference>
<evidence type="ECO:0000256" key="2">
    <source>
        <dbReference type="ARBA" id="ARBA00023015"/>
    </source>
</evidence>
<dbReference type="PANTHER" id="PTHR30419:SF8">
    <property type="entry name" value="NITROGEN ASSIMILATION TRANSCRIPTIONAL ACTIVATOR-RELATED"/>
    <property type="match status" value="1"/>
</dbReference>
<reference evidence="6 7" key="1">
    <citation type="submission" date="2017-08" db="EMBL/GenBank/DDBJ databases">
        <title>Infants hospitalized years apart are colonized by the same room-sourced microbial strains.</title>
        <authorList>
            <person name="Brooks B."/>
            <person name="Olm M.R."/>
            <person name="Firek B.A."/>
            <person name="Baker R."/>
            <person name="Thomas B.C."/>
            <person name="Morowitz M.J."/>
            <person name="Banfield J.F."/>
        </authorList>
    </citation>
    <scope>NUCLEOTIDE SEQUENCE [LARGE SCALE GENOMIC DNA]</scope>
    <source>
        <strain evidence="6">S2_005_001_R2_27</strain>
    </source>
</reference>
<dbReference type="PROSITE" id="PS50931">
    <property type="entry name" value="HTH_LYSR"/>
    <property type="match status" value="1"/>
</dbReference>
<gene>
    <name evidence="6" type="ORF">DI549_06840</name>
</gene>
<evidence type="ECO:0000313" key="7">
    <source>
        <dbReference type="Proteomes" id="UP000248887"/>
    </source>
</evidence>
<dbReference type="Proteomes" id="UP000248887">
    <property type="component" value="Unassembled WGS sequence"/>
</dbReference>
<dbReference type="Gene3D" id="3.40.190.290">
    <property type="match status" value="1"/>
</dbReference>
<keyword evidence="3" id="KW-0238">DNA-binding</keyword>
<accession>A0A2W5TBV6</accession>
<comment type="caution">
    <text evidence="6">The sequence shown here is derived from an EMBL/GenBank/DDBJ whole genome shotgun (WGS) entry which is preliminary data.</text>
</comment>
<dbReference type="AlphaFoldDB" id="A0A2W5TBV6"/>
<comment type="similarity">
    <text evidence="1">Belongs to the LysR transcriptional regulatory family.</text>
</comment>
<evidence type="ECO:0000256" key="1">
    <source>
        <dbReference type="ARBA" id="ARBA00009437"/>
    </source>
</evidence>
<dbReference type="Gene3D" id="1.10.10.10">
    <property type="entry name" value="Winged helix-like DNA-binding domain superfamily/Winged helix DNA-binding domain"/>
    <property type="match status" value="1"/>
</dbReference>
<proteinExistence type="inferred from homology"/>
<protein>
    <recommendedName>
        <fullName evidence="5">HTH lysR-type domain-containing protein</fullName>
    </recommendedName>
</protein>
<keyword evidence="2" id="KW-0805">Transcription regulation</keyword>
<evidence type="ECO:0000256" key="4">
    <source>
        <dbReference type="ARBA" id="ARBA00023163"/>
    </source>
</evidence>
<dbReference type="InterPro" id="IPR050950">
    <property type="entry name" value="HTH-type_LysR_regulators"/>
</dbReference>
<dbReference type="GO" id="GO:0003700">
    <property type="term" value="F:DNA-binding transcription factor activity"/>
    <property type="evidence" value="ECO:0007669"/>
    <property type="project" value="InterPro"/>
</dbReference>
<dbReference type="PANTHER" id="PTHR30419">
    <property type="entry name" value="HTH-TYPE TRANSCRIPTIONAL REGULATOR YBHD"/>
    <property type="match status" value="1"/>
</dbReference>
<dbReference type="EMBL" id="QFQD01000016">
    <property type="protein sequence ID" value="PZQ83830.1"/>
    <property type="molecule type" value="Genomic_DNA"/>
</dbReference>
<dbReference type="SUPFAM" id="SSF53850">
    <property type="entry name" value="Periplasmic binding protein-like II"/>
    <property type="match status" value="1"/>
</dbReference>
<sequence length="300" mass="32223">MISMTGLRTFVAVVETGGIRQAADRLRRTPSAVSMTLKQLEQEIGGPLFVSERKSGLSALGYRALDEAQALLAHYDRSSAALRAFVTNQVGRCDVASVPSVATMFLPEAIATLRATAPLLDISVRDMDSASVIEAVDNGMVEIGFCVLNQPRQGIAFEPLMREPLELVCRADHPLSSLERPVEWAEIAPHSFITNGSIGLPRLMEARQLASRSHLEARNVASILAMIRAGLGISVLPRLCRTTDPDIRFLPLADPLAERTLGWIAPAERKLQPAASQLLEAVKATISARSANAGIASNPG</sequence>
<dbReference type="InterPro" id="IPR005119">
    <property type="entry name" value="LysR_subst-bd"/>
</dbReference>
<dbReference type="GO" id="GO:0005829">
    <property type="term" value="C:cytosol"/>
    <property type="evidence" value="ECO:0007669"/>
    <property type="project" value="TreeGrafter"/>
</dbReference>
<dbReference type="InterPro" id="IPR036388">
    <property type="entry name" value="WH-like_DNA-bd_sf"/>
</dbReference>
<name>A0A2W5TBV6_ANCNO</name>
<dbReference type="Pfam" id="PF03466">
    <property type="entry name" value="LysR_substrate"/>
    <property type="match status" value="1"/>
</dbReference>
<organism evidence="6 7">
    <name type="scientific">Ancylobacter novellus</name>
    <name type="common">Thiobacillus novellus</name>
    <dbReference type="NCBI Taxonomy" id="921"/>
    <lineage>
        <taxon>Bacteria</taxon>
        <taxon>Pseudomonadati</taxon>
        <taxon>Pseudomonadota</taxon>
        <taxon>Alphaproteobacteria</taxon>
        <taxon>Hyphomicrobiales</taxon>
        <taxon>Xanthobacteraceae</taxon>
        <taxon>Ancylobacter</taxon>
    </lineage>
</organism>
<feature type="domain" description="HTH lysR-type" evidence="5">
    <location>
        <begin position="2"/>
        <end position="60"/>
    </location>
</feature>
<dbReference type="Pfam" id="PF00126">
    <property type="entry name" value="HTH_1"/>
    <property type="match status" value="1"/>
</dbReference>
<dbReference type="InterPro" id="IPR036390">
    <property type="entry name" value="WH_DNA-bd_sf"/>
</dbReference>
<dbReference type="SUPFAM" id="SSF46785">
    <property type="entry name" value="Winged helix' DNA-binding domain"/>
    <property type="match status" value="1"/>
</dbReference>
<evidence type="ECO:0000259" key="5">
    <source>
        <dbReference type="PROSITE" id="PS50931"/>
    </source>
</evidence>
<dbReference type="InterPro" id="IPR000847">
    <property type="entry name" value="LysR_HTH_N"/>
</dbReference>